<keyword evidence="4" id="KW-1185">Reference proteome</keyword>
<accession>A0A6N8JHI1</accession>
<comment type="caution">
    <text evidence="3">The sequence shown here is derived from an EMBL/GenBank/DDBJ whole genome shotgun (WGS) entry which is preliminary data.</text>
</comment>
<reference evidence="3 4" key="1">
    <citation type="submission" date="2019-12" db="EMBL/GenBank/DDBJ databases">
        <title>The draft genomic sequence of strain Chitinophaga oryziterrae JCM 16595.</title>
        <authorList>
            <person name="Zhang X."/>
        </authorList>
    </citation>
    <scope>NUCLEOTIDE SEQUENCE [LARGE SCALE GENOMIC DNA]</scope>
    <source>
        <strain evidence="3 4">JCM 16595</strain>
    </source>
</reference>
<feature type="transmembrane region" description="Helical" evidence="1">
    <location>
        <begin position="138"/>
        <end position="159"/>
    </location>
</feature>
<name>A0A6N8JHI1_9BACT</name>
<feature type="domain" description="Phosphatidic acid phosphatase type 2/haloperoxidase" evidence="2">
    <location>
        <begin position="88"/>
        <end position="205"/>
    </location>
</feature>
<dbReference type="RefSeq" id="WP_157302616.1">
    <property type="nucleotide sequence ID" value="NZ_BAAAZB010000001.1"/>
</dbReference>
<keyword evidence="1" id="KW-0812">Transmembrane</keyword>
<evidence type="ECO:0000313" key="4">
    <source>
        <dbReference type="Proteomes" id="UP000468388"/>
    </source>
</evidence>
<feature type="transmembrane region" description="Helical" evidence="1">
    <location>
        <begin position="89"/>
        <end position="109"/>
    </location>
</feature>
<sequence>MQKSLSPYHNNCVNTASRIKTLLFPYTFILSAAIVIKIIYTKEDIYFFINHLHFPAGDVFFPYATEMGSTTTAIVLPLLLLFVSYRSSLLLASGYILTALVAFPLKWLFEAPRPKLYFLHSTLPIYYVPKIEVLSNHFSFPSGHTVCAFTAAVVLTYIAPRKSYGWLYLVLALLVAYSRMYMSQHFFEDVTAGSFVAVSVSIAWISWFDHLPFLQKEGWQGSLSNKF</sequence>
<dbReference type="PANTHER" id="PTHR14969:SF13">
    <property type="entry name" value="AT30094P"/>
    <property type="match status" value="1"/>
</dbReference>
<evidence type="ECO:0000313" key="3">
    <source>
        <dbReference type="EMBL" id="MVT43796.1"/>
    </source>
</evidence>
<feature type="transmembrane region" description="Helical" evidence="1">
    <location>
        <begin position="190"/>
        <end position="208"/>
    </location>
</feature>
<dbReference type="SUPFAM" id="SSF48317">
    <property type="entry name" value="Acid phosphatase/Vanadium-dependent haloperoxidase"/>
    <property type="match status" value="1"/>
</dbReference>
<gene>
    <name evidence="3" type="ORF">GO495_24595</name>
</gene>
<feature type="transmembrane region" description="Helical" evidence="1">
    <location>
        <begin position="166"/>
        <end position="184"/>
    </location>
</feature>
<protein>
    <submittedName>
        <fullName evidence="3">Phosphatase PAP2 family protein</fullName>
    </submittedName>
</protein>
<keyword evidence="1" id="KW-1133">Transmembrane helix</keyword>
<dbReference type="SMART" id="SM00014">
    <property type="entry name" value="acidPPc"/>
    <property type="match status" value="1"/>
</dbReference>
<proteinExistence type="predicted"/>
<dbReference type="EMBL" id="WRXO01000009">
    <property type="protein sequence ID" value="MVT43796.1"/>
    <property type="molecule type" value="Genomic_DNA"/>
</dbReference>
<dbReference type="PANTHER" id="PTHR14969">
    <property type="entry name" value="SPHINGOSINE-1-PHOSPHATE PHOSPHOHYDROLASE"/>
    <property type="match status" value="1"/>
</dbReference>
<dbReference type="OrthoDB" id="9773582at2"/>
<dbReference type="Pfam" id="PF01569">
    <property type="entry name" value="PAP2"/>
    <property type="match status" value="1"/>
</dbReference>
<organism evidence="3 4">
    <name type="scientific">Chitinophaga oryziterrae</name>
    <dbReference type="NCBI Taxonomy" id="1031224"/>
    <lineage>
        <taxon>Bacteria</taxon>
        <taxon>Pseudomonadati</taxon>
        <taxon>Bacteroidota</taxon>
        <taxon>Chitinophagia</taxon>
        <taxon>Chitinophagales</taxon>
        <taxon>Chitinophagaceae</taxon>
        <taxon>Chitinophaga</taxon>
    </lineage>
</organism>
<feature type="transmembrane region" description="Helical" evidence="1">
    <location>
        <begin position="21"/>
        <end position="40"/>
    </location>
</feature>
<evidence type="ECO:0000259" key="2">
    <source>
        <dbReference type="SMART" id="SM00014"/>
    </source>
</evidence>
<keyword evidence="1" id="KW-0472">Membrane</keyword>
<dbReference type="Gene3D" id="1.20.144.10">
    <property type="entry name" value="Phosphatidic acid phosphatase type 2/haloperoxidase"/>
    <property type="match status" value="1"/>
</dbReference>
<dbReference type="AlphaFoldDB" id="A0A6N8JHI1"/>
<dbReference type="InterPro" id="IPR000326">
    <property type="entry name" value="PAP2/HPO"/>
</dbReference>
<dbReference type="InterPro" id="IPR036938">
    <property type="entry name" value="PAP2/HPO_sf"/>
</dbReference>
<feature type="transmembrane region" description="Helical" evidence="1">
    <location>
        <begin position="60"/>
        <end position="82"/>
    </location>
</feature>
<dbReference type="Proteomes" id="UP000468388">
    <property type="component" value="Unassembled WGS sequence"/>
</dbReference>
<evidence type="ECO:0000256" key="1">
    <source>
        <dbReference type="SAM" id="Phobius"/>
    </source>
</evidence>